<feature type="compositionally biased region" description="Basic and acidic residues" evidence="1">
    <location>
        <begin position="80"/>
        <end position="95"/>
    </location>
</feature>
<feature type="compositionally biased region" description="Polar residues" evidence="1">
    <location>
        <begin position="1"/>
        <end position="12"/>
    </location>
</feature>
<dbReference type="EMBL" id="FWYD01000019">
    <property type="protein sequence ID" value="SMD02575.1"/>
    <property type="molecule type" value="Genomic_DNA"/>
</dbReference>
<proteinExistence type="predicted"/>
<sequence length="210" mass="23576">MPKPQRQVTRPDTSGAAIHIGDEKLLGKINTPPVQLPKTPPQPNVARSKVSTPKKGDAEKTTVATQDLTTPPRDVAGDTSAKKVTEKPAAKKEETAQGPRVWLHIPEKYRDEIALHTKRIGVSEADVIKLVATELRQVETFSPPEKEYVKPRHEERGVVVRFKVPTKYIEAYERKFNPIGIKPSVFPYYAWAAQHEDAVYRKILDKLKAT</sequence>
<evidence type="ECO:0000256" key="1">
    <source>
        <dbReference type="SAM" id="MobiDB-lite"/>
    </source>
</evidence>
<protein>
    <submittedName>
        <fullName evidence="2">Uncharacterized protein</fullName>
    </submittedName>
</protein>
<keyword evidence="3" id="KW-1185">Reference proteome</keyword>
<dbReference type="AlphaFoldDB" id="A0A1W2DYE7"/>
<feature type="region of interest" description="Disordered" evidence="1">
    <location>
        <begin position="1"/>
        <end position="97"/>
    </location>
</feature>
<evidence type="ECO:0000313" key="3">
    <source>
        <dbReference type="Proteomes" id="UP000192330"/>
    </source>
</evidence>
<gene>
    <name evidence="2" type="ORF">SAMN06295998_11978</name>
</gene>
<reference evidence="2 3" key="1">
    <citation type="submission" date="2017-04" db="EMBL/GenBank/DDBJ databases">
        <authorList>
            <person name="Afonso C.L."/>
            <person name="Miller P.J."/>
            <person name="Scott M.A."/>
            <person name="Spackman E."/>
            <person name="Goraichik I."/>
            <person name="Dimitrov K.M."/>
            <person name="Suarez D.L."/>
            <person name="Swayne D.E."/>
        </authorList>
    </citation>
    <scope>NUCLEOTIDE SEQUENCE [LARGE SCALE GENOMIC DNA]</scope>
    <source>
        <strain evidence="2 3">CGMCC 1.12644</strain>
    </source>
</reference>
<accession>A0A1W2DYE7</accession>
<name>A0A1W2DYE7_9RHOB</name>
<feature type="compositionally biased region" description="Pro residues" evidence="1">
    <location>
        <begin position="34"/>
        <end position="43"/>
    </location>
</feature>
<evidence type="ECO:0000313" key="2">
    <source>
        <dbReference type="EMBL" id="SMD02575.1"/>
    </source>
</evidence>
<dbReference type="RefSeq" id="WP_084354129.1">
    <property type="nucleotide sequence ID" value="NZ_FWYD01000019.1"/>
</dbReference>
<dbReference type="Proteomes" id="UP000192330">
    <property type="component" value="Unassembled WGS sequence"/>
</dbReference>
<organism evidence="2 3">
    <name type="scientific">Primorskyibacter flagellatus</name>
    <dbReference type="NCBI Taxonomy" id="1387277"/>
    <lineage>
        <taxon>Bacteria</taxon>
        <taxon>Pseudomonadati</taxon>
        <taxon>Pseudomonadota</taxon>
        <taxon>Alphaproteobacteria</taxon>
        <taxon>Rhodobacterales</taxon>
        <taxon>Roseobacteraceae</taxon>
        <taxon>Primorskyibacter</taxon>
    </lineage>
</organism>